<proteinExistence type="predicted"/>
<reference evidence="2 3" key="1">
    <citation type="submission" date="2019-05" db="EMBL/GenBank/DDBJ databases">
        <title>The Complete Genome Sequence of the n-alkane-degrading Desulfoglaeba alkanexedens ALDC reveals multiple alkylsuccinate synthase gene clusters.</title>
        <authorList>
            <person name="Callaghan A.V."/>
            <person name="Davidova I.A."/>
            <person name="Duncan K.E."/>
            <person name="Morris B."/>
            <person name="McInerney M.J."/>
        </authorList>
    </citation>
    <scope>NUCLEOTIDE SEQUENCE [LARGE SCALE GENOMIC DNA]</scope>
    <source>
        <strain evidence="2 3">ALDC</strain>
    </source>
</reference>
<dbReference type="KEGG" id="dax:FDQ92_09445"/>
<name>A0A4P8L3L3_9BACT</name>
<evidence type="ECO:0000313" key="2">
    <source>
        <dbReference type="EMBL" id="QCQ22364.1"/>
    </source>
</evidence>
<keyword evidence="3" id="KW-1185">Reference proteome</keyword>
<dbReference type="EMBL" id="CP040098">
    <property type="protein sequence ID" value="QCQ22364.1"/>
    <property type="molecule type" value="Genomic_DNA"/>
</dbReference>
<feature type="region of interest" description="Disordered" evidence="1">
    <location>
        <begin position="14"/>
        <end position="98"/>
    </location>
</feature>
<feature type="compositionally biased region" description="Gly residues" evidence="1">
    <location>
        <begin position="20"/>
        <end position="34"/>
    </location>
</feature>
<reference evidence="2 3" key="2">
    <citation type="submission" date="2019-05" db="EMBL/GenBank/DDBJ databases">
        <authorList>
            <person name="Suflita J.M."/>
            <person name="Marks C.R."/>
        </authorList>
    </citation>
    <scope>NUCLEOTIDE SEQUENCE [LARGE SCALE GENOMIC DNA]</scope>
    <source>
        <strain evidence="2 3">ALDC</strain>
    </source>
</reference>
<dbReference type="OrthoDB" id="9810361at2"/>
<dbReference type="PANTHER" id="PTHR35866">
    <property type="entry name" value="PUTATIVE-RELATED"/>
    <property type="match status" value="1"/>
</dbReference>
<dbReference type="PANTHER" id="PTHR35866:SF1">
    <property type="entry name" value="YKGJ FAMILY CYSTEINE CLUSTER PROTEIN"/>
    <property type="match status" value="1"/>
</dbReference>
<dbReference type="Pfam" id="PF03692">
    <property type="entry name" value="CxxCxxCC"/>
    <property type="match status" value="1"/>
</dbReference>
<dbReference type="AlphaFoldDB" id="A0A4P8L3L3"/>
<evidence type="ECO:0000256" key="1">
    <source>
        <dbReference type="SAM" id="MobiDB-lite"/>
    </source>
</evidence>
<sequence length="367" mass="41550">MAGVPGGWAVHAHGRRISGGHAGGFRTGTALGRGPGEDPFPGLRSGPLRQDGGRPALPVLLRCGRRSPEPAPGGRRSIAASGLPLHPEPDGRTDPLGVKSRLQGEQMSLQHSAPSSIQEKLVPLGEGRFRFACHPGVPCFTECCRELNLFLTPYDIVRMKRHLEMTAEAFIDTYCDVRFEEGRQVPMVYLAMRDNERKTCPFVSARGCEIYDDRPSACRTYPLARASRKHKLHGVFLENYFLLKEDHCRGFEEDRSWSIEEWIQNQGLAPYHEMNNLWMEIVTDARLKRALAERQLQVFYLGSYDLDRFRSFVFGSRFLALFDLPETEVEPLRKDDEALLRLAFRWLRFSLLNDDSLRLRQPAAASP</sequence>
<dbReference type="Proteomes" id="UP000298602">
    <property type="component" value="Chromosome"/>
</dbReference>
<dbReference type="InterPro" id="IPR005358">
    <property type="entry name" value="Puta_zinc/iron-chelating_dom"/>
</dbReference>
<protein>
    <submittedName>
        <fullName evidence="2">YkgJ family cysteine cluster protein</fullName>
    </submittedName>
</protein>
<evidence type="ECO:0000313" key="3">
    <source>
        <dbReference type="Proteomes" id="UP000298602"/>
    </source>
</evidence>
<organism evidence="2 3">
    <name type="scientific">Desulfoglaeba alkanexedens ALDC</name>
    <dbReference type="NCBI Taxonomy" id="980445"/>
    <lineage>
        <taxon>Bacteria</taxon>
        <taxon>Pseudomonadati</taxon>
        <taxon>Thermodesulfobacteriota</taxon>
        <taxon>Syntrophobacteria</taxon>
        <taxon>Syntrophobacterales</taxon>
        <taxon>Syntrophobacteraceae</taxon>
        <taxon>Desulfoglaeba</taxon>
    </lineage>
</organism>
<gene>
    <name evidence="2" type="ORF">FDQ92_09445</name>
</gene>
<accession>A0A4P8L3L3</accession>